<evidence type="ECO:0000256" key="2">
    <source>
        <dbReference type="ARBA" id="ARBA00022475"/>
    </source>
</evidence>
<feature type="transmembrane region" description="Helical" evidence="6">
    <location>
        <begin position="30"/>
        <end position="49"/>
    </location>
</feature>
<dbReference type="Proteomes" id="UP001597203">
    <property type="component" value="Unassembled WGS sequence"/>
</dbReference>
<dbReference type="RefSeq" id="WP_380909503.1">
    <property type="nucleotide sequence ID" value="NZ_JBHTLS010000087.1"/>
</dbReference>
<dbReference type="PANTHER" id="PTHR32309:SF13">
    <property type="entry name" value="FERRIC ENTEROBACTIN TRANSPORT PROTEIN FEPE"/>
    <property type="match status" value="1"/>
</dbReference>
<keyword evidence="5 6" id="KW-0472">Membrane</keyword>
<keyword evidence="4 6" id="KW-1133">Transmembrane helix</keyword>
<accession>A0ABW3NYG3</accession>
<comment type="subcellular location">
    <subcellularLocation>
        <location evidence="1">Cell membrane</location>
        <topology evidence="1">Multi-pass membrane protein</topology>
    </subcellularLocation>
</comment>
<comment type="caution">
    <text evidence="8">The sequence shown here is derived from an EMBL/GenBank/DDBJ whole genome shotgun (WGS) entry which is preliminary data.</text>
</comment>
<sequence>MIKDQTYPHEPGAGLVFAHRIRAKITRHRWFMLFVVLPSLLATVYYSFIASDIYVSEARFVIKSPSRQQSQTSSFANLIQTTGLSEGQQQTHEVIDYLRSRDALADLSRRIDVKARFMASEIDPLSRFPSPLRENSFENLHKYFNKMVDVHLDHDTSNAVMTVKAFKPYDAYILNEYLLQLSERLVNRLNGRANRQAIVEAEKRVAIAEDRVRAARINFGKYRNSSELLDPQQQAKGVLEISSGLEAQRVALLAQIETTSRITPSNPSLPAMRQQVAAITAQIAAQNLQVVGSNSGIASKLSGYEANAVEQEFATQMLTTASASLERARADAQRQQFYLERIVQPDKPDQATLPARLKQILTVLGVSLCLYLVGWMLVVGILEHAPED</sequence>
<name>A0ABW3NYG3_9SPHN</name>
<organism evidence="8 9">
    <name type="scientific">Sphingobium olei</name>
    <dbReference type="NCBI Taxonomy" id="420955"/>
    <lineage>
        <taxon>Bacteria</taxon>
        <taxon>Pseudomonadati</taxon>
        <taxon>Pseudomonadota</taxon>
        <taxon>Alphaproteobacteria</taxon>
        <taxon>Sphingomonadales</taxon>
        <taxon>Sphingomonadaceae</taxon>
        <taxon>Sphingobium</taxon>
    </lineage>
</organism>
<evidence type="ECO:0000256" key="6">
    <source>
        <dbReference type="SAM" id="Phobius"/>
    </source>
</evidence>
<dbReference type="PANTHER" id="PTHR32309">
    <property type="entry name" value="TYROSINE-PROTEIN KINASE"/>
    <property type="match status" value="1"/>
</dbReference>
<protein>
    <submittedName>
        <fullName evidence="8">Wzz/FepE/Etk N-terminal domain-containing protein</fullName>
    </submittedName>
</protein>
<dbReference type="Pfam" id="PF02706">
    <property type="entry name" value="Wzz"/>
    <property type="match status" value="1"/>
</dbReference>
<feature type="domain" description="Polysaccharide chain length determinant N-terminal" evidence="7">
    <location>
        <begin position="23"/>
        <end position="107"/>
    </location>
</feature>
<evidence type="ECO:0000256" key="5">
    <source>
        <dbReference type="ARBA" id="ARBA00023136"/>
    </source>
</evidence>
<evidence type="ECO:0000259" key="7">
    <source>
        <dbReference type="Pfam" id="PF02706"/>
    </source>
</evidence>
<evidence type="ECO:0000256" key="1">
    <source>
        <dbReference type="ARBA" id="ARBA00004651"/>
    </source>
</evidence>
<keyword evidence="2" id="KW-1003">Cell membrane</keyword>
<gene>
    <name evidence="8" type="ORF">ACFQ24_05200</name>
</gene>
<keyword evidence="9" id="KW-1185">Reference proteome</keyword>
<feature type="transmembrane region" description="Helical" evidence="6">
    <location>
        <begin position="360"/>
        <end position="382"/>
    </location>
</feature>
<keyword evidence="3 6" id="KW-0812">Transmembrane</keyword>
<reference evidence="9" key="1">
    <citation type="journal article" date="2019" name="Int. J. Syst. Evol. Microbiol.">
        <title>The Global Catalogue of Microorganisms (GCM) 10K type strain sequencing project: providing services to taxonomists for standard genome sequencing and annotation.</title>
        <authorList>
            <consortium name="The Broad Institute Genomics Platform"/>
            <consortium name="The Broad Institute Genome Sequencing Center for Infectious Disease"/>
            <person name="Wu L."/>
            <person name="Ma J."/>
        </authorList>
    </citation>
    <scope>NUCLEOTIDE SEQUENCE [LARGE SCALE GENOMIC DNA]</scope>
    <source>
        <strain evidence="9">CCUG 54329</strain>
    </source>
</reference>
<dbReference type="InterPro" id="IPR050445">
    <property type="entry name" value="Bact_polysacc_biosynth/exp"/>
</dbReference>
<evidence type="ECO:0000313" key="8">
    <source>
        <dbReference type="EMBL" id="MFD1104280.1"/>
    </source>
</evidence>
<evidence type="ECO:0000313" key="9">
    <source>
        <dbReference type="Proteomes" id="UP001597203"/>
    </source>
</evidence>
<evidence type="ECO:0000256" key="4">
    <source>
        <dbReference type="ARBA" id="ARBA00022989"/>
    </source>
</evidence>
<dbReference type="EMBL" id="JBHTLS010000087">
    <property type="protein sequence ID" value="MFD1104280.1"/>
    <property type="molecule type" value="Genomic_DNA"/>
</dbReference>
<dbReference type="InterPro" id="IPR003856">
    <property type="entry name" value="LPS_length_determ_N"/>
</dbReference>
<proteinExistence type="predicted"/>
<evidence type="ECO:0000256" key="3">
    <source>
        <dbReference type="ARBA" id="ARBA00022692"/>
    </source>
</evidence>